<evidence type="ECO:0000313" key="4">
    <source>
        <dbReference type="EMBL" id="KAK5990384.1"/>
    </source>
</evidence>
<keyword evidence="5" id="KW-1185">Reference proteome</keyword>
<reference evidence="4 5" key="1">
    <citation type="submission" date="2024-01" db="EMBL/GenBank/DDBJ databases">
        <title>Complete genome of Cladobotryum mycophilum ATHUM6906.</title>
        <authorList>
            <person name="Christinaki A.C."/>
            <person name="Myridakis A.I."/>
            <person name="Kouvelis V.N."/>
        </authorList>
    </citation>
    <scope>NUCLEOTIDE SEQUENCE [LARGE SCALE GENOMIC DNA]</scope>
    <source>
        <strain evidence="4 5">ATHUM6906</strain>
    </source>
</reference>
<comment type="caution">
    <text evidence="4">The sequence shown here is derived from an EMBL/GenBank/DDBJ whole genome shotgun (WGS) entry which is preliminary data.</text>
</comment>
<feature type="coiled-coil region" evidence="1">
    <location>
        <begin position="208"/>
        <end position="242"/>
    </location>
</feature>
<feature type="compositionally biased region" description="Polar residues" evidence="2">
    <location>
        <begin position="1"/>
        <end position="16"/>
    </location>
</feature>
<keyword evidence="3" id="KW-0812">Transmembrane</keyword>
<feature type="region of interest" description="Disordered" evidence="2">
    <location>
        <begin position="1"/>
        <end position="122"/>
    </location>
</feature>
<dbReference type="EMBL" id="JAVFKD010000014">
    <property type="protein sequence ID" value="KAK5990384.1"/>
    <property type="molecule type" value="Genomic_DNA"/>
</dbReference>
<keyword evidence="1" id="KW-0175">Coiled coil</keyword>
<evidence type="ECO:0000313" key="5">
    <source>
        <dbReference type="Proteomes" id="UP001338125"/>
    </source>
</evidence>
<feature type="transmembrane region" description="Helical" evidence="3">
    <location>
        <begin position="256"/>
        <end position="275"/>
    </location>
</feature>
<gene>
    <name evidence="4" type="ORF">PT974_08652</name>
</gene>
<feature type="compositionally biased region" description="Basic and acidic residues" evidence="2">
    <location>
        <begin position="98"/>
        <end position="119"/>
    </location>
</feature>
<feature type="region of interest" description="Disordered" evidence="2">
    <location>
        <begin position="293"/>
        <end position="333"/>
    </location>
</feature>
<feature type="compositionally biased region" description="Basic and acidic residues" evidence="2">
    <location>
        <begin position="312"/>
        <end position="333"/>
    </location>
</feature>
<evidence type="ECO:0000256" key="1">
    <source>
        <dbReference type="SAM" id="Coils"/>
    </source>
</evidence>
<feature type="compositionally biased region" description="Basic and acidic residues" evidence="2">
    <location>
        <begin position="47"/>
        <end position="57"/>
    </location>
</feature>
<organism evidence="4 5">
    <name type="scientific">Cladobotryum mycophilum</name>
    <dbReference type="NCBI Taxonomy" id="491253"/>
    <lineage>
        <taxon>Eukaryota</taxon>
        <taxon>Fungi</taxon>
        <taxon>Dikarya</taxon>
        <taxon>Ascomycota</taxon>
        <taxon>Pezizomycotina</taxon>
        <taxon>Sordariomycetes</taxon>
        <taxon>Hypocreomycetidae</taxon>
        <taxon>Hypocreales</taxon>
        <taxon>Hypocreaceae</taxon>
        <taxon>Cladobotryum</taxon>
    </lineage>
</organism>
<keyword evidence="3" id="KW-1133">Transmembrane helix</keyword>
<evidence type="ECO:0000256" key="2">
    <source>
        <dbReference type="SAM" id="MobiDB-lite"/>
    </source>
</evidence>
<accession>A0ABR0SE27</accession>
<sequence length="349" mass="39904">MSSRRTSLESPATSPSKPGGRHQIKRSLTEFTSPGKLQRAQHQHYHYRPDRAYDDKPPTSMPSSIMQGRHSVDLPRSENVSPMMSPNESRRGSVLIQKDGDDRTESRDSKEKLPGDREGSLLSTNKLRQSLIELNAFSTDTTRHLDETYYSVLEKMTSLQNTVNALKDLAETSRDIQVGFDRISQDLESDIKSQLNGMGQFKGQQNTIESLQGRIHKGRQRIEALAARVEVVRQRVEGWERADKAWQERTRKRLRITWTALSILVLVFLVLVVTVDYSPEVVARGDVQVQNMERSATVERKPPNTTYSPYKLTREETETKPKTKPKTDTKLVWKTPIDDGERLRAFDEL</sequence>
<feature type="compositionally biased region" description="Polar residues" evidence="2">
    <location>
        <begin position="78"/>
        <end position="87"/>
    </location>
</feature>
<proteinExistence type="predicted"/>
<protein>
    <submittedName>
        <fullName evidence="4">Uncharacterized protein</fullName>
    </submittedName>
</protein>
<evidence type="ECO:0000256" key="3">
    <source>
        <dbReference type="SAM" id="Phobius"/>
    </source>
</evidence>
<name>A0ABR0SE27_9HYPO</name>
<dbReference type="Proteomes" id="UP001338125">
    <property type="component" value="Unassembled WGS sequence"/>
</dbReference>
<keyword evidence="3" id="KW-0472">Membrane</keyword>